<dbReference type="EMBL" id="FQVL01000011">
    <property type="protein sequence ID" value="SHF22923.1"/>
    <property type="molecule type" value="Genomic_DNA"/>
</dbReference>
<dbReference type="STRING" id="112248.SAMN05444392_11142"/>
<proteinExistence type="predicted"/>
<gene>
    <name evidence="1" type="ORF">SAMN05444392_11142</name>
</gene>
<dbReference type="AlphaFoldDB" id="A0A1M4ZXX3"/>
<reference evidence="1 2" key="1">
    <citation type="submission" date="2016-11" db="EMBL/GenBank/DDBJ databases">
        <authorList>
            <person name="Jaros S."/>
            <person name="Januszkiewicz K."/>
            <person name="Wedrychowicz H."/>
        </authorList>
    </citation>
    <scope>NUCLEOTIDE SEQUENCE [LARGE SCALE GENOMIC DNA]</scope>
    <source>
        <strain evidence="1 2">DSM 44666</strain>
    </source>
</reference>
<keyword evidence="2" id="KW-1185">Reference proteome</keyword>
<dbReference type="Proteomes" id="UP000184476">
    <property type="component" value="Unassembled WGS sequence"/>
</dbReference>
<evidence type="ECO:0000313" key="2">
    <source>
        <dbReference type="Proteomes" id="UP000184476"/>
    </source>
</evidence>
<organism evidence="1 2">
    <name type="scientific">Seinonella peptonophila</name>
    <dbReference type="NCBI Taxonomy" id="112248"/>
    <lineage>
        <taxon>Bacteria</taxon>
        <taxon>Bacillati</taxon>
        <taxon>Bacillota</taxon>
        <taxon>Bacilli</taxon>
        <taxon>Bacillales</taxon>
        <taxon>Thermoactinomycetaceae</taxon>
        <taxon>Seinonella</taxon>
    </lineage>
</organism>
<protein>
    <submittedName>
        <fullName evidence="1">Uncharacterized protein</fullName>
    </submittedName>
</protein>
<dbReference type="RefSeq" id="WP_073156279.1">
    <property type="nucleotide sequence ID" value="NZ_FQVL01000011.1"/>
</dbReference>
<name>A0A1M4ZXX3_9BACL</name>
<evidence type="ECO:0000313" key="1">
    <source>
        <dbReference type="EMBL" id="SHF22923.1"/>
    </source>
</evidence>
<sequence>MKRKLTLWVNDEEKRVLMQALRMHQQSLVSAITNTEFQREIIRLELGITTELLDKVERQEMQGTLPTILKLSGMSKFNDWKQDFCELQKGATTAIIACGTSGERITVNYDSIDQAFSIVVDGILEMKNQHMGFVLRRFKELVKE</sequence>
<accession>A0A1M4ZXX3</accession>